<dbReference type="AlphaFoldDB" id="A0A8J6NFZ9"/>
<accession>A0A8J6NFZ9</accession>
<dbReference type="EMBL" id="JACNJN010000019">
    <property type="protein sequence ID" value="MBC8333709.1"/>
    <property type="molecule type" value="Genomic_DNA"/>
</dbReference>
<evidence type="ECO:0000313" key="2">
    <source>
        <dbReference type="Proteomes" id="UP000614469"/>
    </source>
</evidence>
<evidence type="ECO:0000313" key="1">
    <source>
        <dbReference type="EMBL" id="MBC8333709.1"/>
    </source>
</evidence>
<protein>
    <submittedName>
        <fullName evidence="1">Uncharacterized protein</fullName>
    </submittedName>
</protein>
<gene>
    <name evidence="1" type="ORF">H8E29_00435</name>
</gene>
<dbReference type="Proteomes" id="UP000614469">
    <property type="component" value="Unassembled WGS sequence"/>
</dbReference>
<name>A0A8J6NFZ9_9CHLR</name>
<comment type="caution">
    <text evidence="1">The sequence shown here is derived from an EMBL/GenBank/DDBJ whole genome shotgun (WGS) entry which is preliminary data.</text>
</comment>
<sequence>MNFEEKIDQEIEVEKENPGQSEIWDLFENSKTDEKLLIFSKMQESDVLDAEYAFEFLTTLKSDFDLTTKEGRANYALLLNKLQDEKLDIYEHDSHYYNQDLITFAILDERWDNIPGLLSPFTSGKHLDEFDTVISQLKYHGCTKIILEAMETAYPGIQASSEYIYGADEEFAGELSEIMLIDYLESSDHPRPDDPTFLDKAGSLVEWKKGWLDWFIPRITQTKSTEWTLDDFLEDINSEEWREKFRNLLLEFVATEWEKGIPLSRCILGWHQLFEIFYTQFEKLGKNKKSDQKSKKSFLARCIIPNAKKMDETLGGHFSIMGGKPYEISAGLELLPIFLGFMEALGIIQHTQKQNALGEIRKRIITNIPNVLSNYGGDPILLENLEKAWLKK</sequence>
<proteinExistence type="predicted"/>
<reference evidence="1 2" key="1">
    <citation type="submission" date="2020-08" db="EMBL/GenBank/DDBJ databases">
        <title>Bridging the membrane lipid divide: bacteria of the FCB group superphylum have the potential to synthesize archaeal ether lipids.</title>
        <authorList>
            <person name="Villanueva L."/>
            <person name="Von Meijenfeldt F.A.B."/>
            <person name="Westbye A.B."/>
            <person name="Yadav S."/>
            <person name="Hopmans E.C."/>
            <person name="Dutilh B.E."/>
            <person name="Sinninghe Damste J.S."/>
        </authorList>
    </citation>
    <scope>NUCLEOTIDE SEQUENCE [LARGE SCALE GENOMIC DNA]</scope>
    <source>
        <strain evidence="1">NIOZ-UU36</strain>
    </source>
</reference>
<organism evidence="1 2">
    <name type="scientific">Candidatus Desulfolinea nitratireducens</name>
    <dbReference type="NCBI Taxonomy" id="2841698"/>
    <lineage>
        <taxon>Bacteria</taxon>
        <taxon>Bacillati</taxon>
        <taxon>Chloroflexota</taxon>
        <taxon>Anaerolineae</taxon>
        <taxon>Anaerolineales</taxon>
        <taxon>Anaerolineales incertae sedis</taxon>
        <taxon>Candidatus Desulfolinea</taxon>
    </lineage>
</organism>